<reference evidence="2" key="1">
    <citation type="journal article" date="2019" name="Int. J. Syst. Evol. Microbiol.">
        <title>The Global Catalogue of Microorganisms (GCM) 10K type strain sequencing project: providing services to taxonomists for standard genome sequencing and annotation.</title>
        <authorList>
            <consortium name="The Broad Institute Genomics Platform"/>
            <consortium name="The Broad Institute Genome Sequencing Center for Infectious Disease"/>
            <person name="Wu L."/>
            <person name="Ma J."/>
        </authorList>
    </citation>
    <scope>NUCLEOTIDE SEQUENCE [LARGE SCALE GENOMIC DNA]</scope>
    <source>
        <strain evidence="2">TBRC 5781</strain>
    </source>
</reference>
<dbReference type="Gene3D" id="3.30.2310.20">
    <property type="entry name" value="RelE-like"/>
    <property type="match status" value="1"/>
</dbReference>
<gene>
    <name evidence="1" type="ORF">ACFOVS_04405</name>
</gene>
<accession>A0ABV8E4R0</accession>
<protein>
    <submittedName>
        <fullName evidence="1">Type II toxin-antitoxin system RelE/ParE family toxin</fullName>
    </submittedName>
</protein>
<keyword evidence="2" id="KW-1185">Reference proteome</keyword>
<dbReference type="InterPro" id="IPR035093">
    <property type="entry name" value="RelE/ParE_toxin_dom_sf"/>
</dbReference>
<dbReference type="EMBL" id="JBHSBD010000016">
    <property type="protein sequence ID" value="MFC3967376.1"/>
    <property type="molecule type" value="Genomic_DNA"/>
</dbReference>
<sequence>MVYKINPAAAVSTDFDHIFDHFLAAYLGIGDSVEEAYNRAAGRVNAITDDLAKLARQPHQGTLHNDLQPGLRHVTKDRAIFYFWIDEENHVVNVLAVFFGGQDHRRHMLERLSKPTTNA</sequence>
<evidence type="ECO:0000313" key="1">
    <source>
        <dbReference type="EMBL" id="MFC3967376.1"/>
    </source>
</evidence>
<dbReference type="RefSeq" id="WP_247259385.1">
    <property type="nucleotide sequence ID" value="NZ_JALJQZ010000002.1"/>
</dbReference>
<proteinExistence type="predicted"/>
<comment type="caution">
    <text evidence="1">The sequence shown here is derived from an EMBL/GenBank/DDBJ whole genome shotgun (WGS) entry which is preliminary data.</text>
</comment>
<evidence type="ECO:0000313" key="2">
    <source>
        <dbReference type="Proteomes" id="UP001595697"/>
    </source>
</evidence>
<name>A0ABV8E4R0_9HYPH</name>
<organism evidence="1 2">
    <name type="scientific">Rhizobium lemnae</name>
    <dbReference type="NCBI Taxonomy" id="1214924"/>
    <lineage>
        <taxon>Bacteria</taxon>
        <taxon>Pseudomonadati</taxon>
        <taxon>Pseudomonadota</taxon>
        <taxon>Alphaproteobacteria</taxon>
        <taxon>Hyphomicrobiales</taxon>
        <taxon>Rhizobiaceae</taxon>
        <taxon>Rhizobium/Agrobacterium group</taxon>
        <taxon>Rhizobium</taxon>
    </lineage>
</organism>
<dbReference type="Proteomes" id="UP001595697">
    <property type="component" value="Unassembled WGS sequence"/>
</dbReference>